<protein>
    <recommendedName>
        <fullName evidence="1">Glutamine amidotransferase type-2 domain-containing protein</fullName>
    </recommendedName>
</protein>
<dbReference type="SUPFAM" id="SSF56235">
    <property type="entry name" value="N-terminal nucleophile aminohydrolases (Ntn hydrolases)"/>
    <property type="match status" value="1"/>
</dbReference>
<sequence length="285" mass="31506">MLAAHPGSFFCYVPKTPTLFGTLLGARAATEQAVNERLDRYVEATTRRSQAQAVSTTPETQVQKFVYPGGGVTVQPGIVPLTQELVRVTPYVQQSKDTILVFFGALSNLHDLLARSRSGSGVVAPEGAGTGTLTTACLLDLYKSFENGRELLMLSELQGQYAFVLYDSSKKQAFAARDPSGAEPLYFKIDEDGGVQYTNSLEHLPRGESERRSWKELKPGHYMLGKAVVQFALSLRQLEKREKKESLDADALHMMLQRESQAEEEERSGFSALAPVRSLLRNRSK</sequence>
<dbReference type="CDD" id="cd00352">
    <property type="entry name" value="Gn_AT_II"/>
    <property type="match status" value="1"/>
</dbReference>
<dbReference type="Proteomes" id="UP000747399">
    <property type="component" value="Unassembled WGS sequence"/>
</dbReference>
<feature type="domain" description="Glutamine amidotransferase type-2" evidence="1">
    <location>
        <begin position="90"/>
        <end position="195"/>
    </location>
</feature>
<dbReference type="InterPro" id="IPR017932">
    <property type="entry name" value="GATase_2_dom"/>
</dbReference>
<organism evidence="2 3">
    <name type="scientific">Volvox africanus</name>
    <dbReference type="NCBI Taxonomy" id="51714"/>
    <lineage>
        <taxon>Eukaryota</taxon>
        <taxon>Viridiplantae</taxon>
        <taxon>Chlorophyta</taxon>
        <taxon>core chlorophytes</taxon>
        <taxon>Chlorophyceae</taxon>
        <taxon>CS clade</taxon>
        <taxon>Chlamydomonadales</taxon>
        <taxon>Volvocaceae</taxon>
        <taxon>Volvox</taxon>
    </lineage>
</organism>
<evidence type="ECO:0000313" key="3">
    <source>
        <dbReference type="Proteomes" id="UP000747399"/>
    </source>
</evidence>
<dbReference type="EMBL" id="BNCO01000003">
    <property type="protein sequence ID" value="GIL45747.1"/>
    <property type="molecule type" value="Genomic_DNA"/>
</dbReference>
<dbReference type="Pfam" id="PF13537">
    <property type="entry name" value="GATase_7"/>
    <property type="match status" value="1"/>
</dbReference>
<evidence type="ECO:0000313" key="2">
    <source>
        <dbReference type="EMBL" id="GIL45747.1"/>
    </source>
</evidence>
<dbReference type="InterPro" id="IPR029055">
    <property type="entry name" value="Ntn_hydrolases_N"/>
</dbReference>
<reference evidence="2" key="1">
    <citation type="journal article" date="2021" name="Proc. Natl. Acad. Sci. U.S.A.">
        <title>Three genomes in the algal genus Volvox reveal the fate of a haploid sex-determining region after a transition to homothallism.</title>
        <authorList>
            <person name="Yamamoto K."/>
            <person name="Hamaji T."/>
            <person name="Kawai-Toyooka H."/>
            <person name="Matsuzaki R."/>
            <person name="Takahashi F."/>
            <person name="Nishimura Y."/>
            <person name="Kawachi M."/>
            <person name="Noguchi H."/>
            <person name="Minakuchi Y."/>
            <person name="Umen J.G."/>
            <person name="Toyoda A."/>
            <person name="Nozaki H."/>
        </authorList>
    </citation>
    <scope>NUCLEOTIDE SEQUENCE</scope>
    <source>
        <strain evidence="2">NIES-3780</strain>
    </source>
</reference>
<comment type="caution">
    <text evidence="2">The sequence shown here is derived from an EMBL/GenBank/DDBJ whole genome shotgun (WGS) entry which is preliminary data.</text>
</comment>
<accession>A0A8J4ESB3</accession>
<gene>
    <name evidence="2" type="ORF">Vafri_2908</name>
</gene>
<dbReference type="Gene3D" id="3.60.20.10">
    <property type="entry name" value="Glutamine Phosphoribosylpyrophosphate, subunit 1, domain 1"/>
    <property type="match status" value="1"/>
</dbReference>
<evidence type="ECO:0000259" key="1">
    <source>
        <dbReference type="Pfam" id="PF13537"/>
    </source>
</evidence>
<proteinExistence type="predicted"/>
<dbReference type="AlphaFoldDB" id="A0A8J4ESB3"/>
<name>A0A8J4ESB3_9CHLO</name>
<keyword evidence="3" id="KW-1185">Reference proteome</keyword>